<dbReference type="InterPro" id="IPR040442">
    <property type="entry name" value="Pyrv_kinase-like_dom_sf"/>
</dbReference>
<keyword evidence="24" id="KW-1185">Reference proteome</keyword>
<dbReference type="Gene3D" id="3.40.1380.20">
    <property type="entry name" value="Pyruvate kinase, C-terminal domain"/>
    <property type="match status" value="1"/>
</dbReference>
<evidence type="ECO:0000256" key="14">
    <source>
        <dbReference type="ARBA" id="ARBA00022842"/>
    </source>
</evidence>
<feature type="domain" description="Pyruvate kinase C-terminal" evidence="22">
    <location>
        <begin position="356"/>
        <end position="468"/>
    </location>
</feature>
<evidence type="ECO:0000256" key="18">
    <source>
        <dbReference type="ARBA" id="ARBA00048152"/>
    </source>
</evidence>
<keyword evidence="12 20" id="KW-0418">Kinase</keyword>
<dbReference type="SUPFAM" id="SSF50800">
    <property type="entry name" value="PK beta-barrel domain-like"/>
    <property type="match status" value="1"/>
</dbReference>
<evidence type="ECO:0000256" key="17">
    <source>
        <dbReference type="ARBA" id="ARBA00023317"/>
    </source>
</evidence>
<dbReference type="EMBL" id="WJXB01000002">
    <property type="protein sequence ID" value="MRN52977.1"/>
    <property type="molecule type" value="Genomic_DNA"/>
</dbReference>
<dbReference type="NCBIfam" id="NF004491">
    <property type="entry name" value="PRK05826.1"/>
    <property type="match status" value="1"/>
</dbReference>
<dbReference type="InterPro" id="IPR015813">
    <property type="entry name" value="Pyrv/PenolPyrv_kinase-like_dom"/>
</dbReference>
<accession>A0A7X2H3P1</accession>
<dbReference type="PROSITE" id="PS00110">
    <property type="entry name" value="PYRUVATE_KINASE"/>
    <property type="match status" value="1"/>
</dbReference>
<dbReference type="InterPro" id="IPR036918">
    <property type="entry name" value="Pyrv_Knase_C_sf"/>
</dbReference>
<evidence type="ECO:0000256" key="1">
    <source>
        <dbReference type="ARBA" id="ARBA00001946"/>
    </source>
</evidence>
<dbReference type="GO" id="GO:0030955">
    <property type="term" value="F:potassium ion binding"/>
    <property type="evidence" value="ECO:0007669"/>
    <property type="project" value="UniProtKB-UniRule"/>
</dbReference>
<keyword evidence="9 20" id="KW-0808">Transferase</keyword>
<comment type="similarity">
    <text evidence="4">In the C-terminal section; belongs to the PEP-utilizing enzyme family.</text>
</comment>
<evidence type="ECO:0000313" key="23">
    <source>
        <dbReference type="EMBL" id="MRN52977.1"/>
    </source>
</evidence>
<dbReference type="GO" id="GO:0000287">
    <property type="term" value="F:magnesium ion binding"/>
    <property type="evidence" value="ECO:0007669"/>
    <property type="project" value="UniProtKB-UniRule"/>
</dbReference>
<dbReference type="AlphaFoldDB" id="A0A7X2H3P1"/>
<evidence type="ECO:0000256" key="15">
    <source>
        <dbReference type="ARBA" id="ARBA00022958"/>
    </source>
</evidence>
<evidence type="ECO:0000256" key="13">
    <source>
        <dbReference type="ARBA" id="ARBA00022840"/>
    </source>
</evidence>
<sequence length="472" mass="50738">MRKSKIVCTIGPASESLENIKKLILAGMNVARLNFSHGDFEEHGARITTIRQASKELNKTVAILLDTKGPEIRTGKLEVEPIELVQDEYLTLTTEEILGDANRISITYSNLPNDVQVGSTILIDDGLIGLTVVDIQGTEIKTRIVNGGTIKSKKGVNVPGVHISLPGITEKDTNDIIFGIEQDIDFIAASFVRKASDVLEIRELLAKHNASHIQIISKIENQQGVDNLDEILAVSDGMMVARGDLGVEIPAEDVPLAQKMMIEKCNIAGKPVITATQMLDSMQRNPRPTRAEASDVANAIFDGTDAIMLSGETAAGKYPVESVLTMSRIAEKAESALNHREIFMKQQIAQETTVTEAISQSVAISALDLNAKAIISSTVTGHTARVVSKYRPKAQIIAVTTQERTMRQLALVWGVTPVFGLEASSTDELLETAIKGGKDSGLVTTGDLVIITAGIPLGRSGSTNLIKVETIS</sequence>
<keyword evidence="17 23" id="KW-0670">Pyruvate</keyword>
<dbReference type="RefSeq" id="WP_154117964.1">
    <property type="nucleotide sequence ID" value="NZ_WJXB01000002.1"/>
</dbReference>
<dbReference type="PRINTS" id="PR01050">
    <property type="entry name" value="PYRUVTKNASE"/>
</dbReference>
<dbReference type="PANTHER" id="PTHR11817">
    <property type="entry name" value="PYRUVATE KINASE"/>
    <property type="match status" value="1"/>
</dbReference>
<comment type="similarity">
    <text evidence="5 20">Belongs to the pyruvate kinase family.</text>
</comment>
<evidence type="ECO:0000256" key="3">
    <source>
        <dbReference type="ARBA" id="ARBA00004997"/>
    </source>
</evidence>
<comment type="subunit">
    <text evidence="6">Homotetramer.</text>
</comment>
<evidence type="ECO:0000256" key="8">
    <source>
        <dbReference type="ARBA" id="ARBA00018587"/>
    </source>
</evidence>
<dbReference type="EC" id="2.7.1.40" evidence="7 19"/>
<dbReference type="GO" id="GO:0004743">
    <property type="term" value="F:pyruvate kinase activity"/>
    <property type="evidence" value="ECO:0007669"/>
    <property type="project" value="UniProtKB-UniRule"/>
</dbReference>
<comment type="cofactor">
    <cofactor evidence="2">
        <name>K(+)</name>
        <dbReference type="ChEBI" id="CHEBI:29103"/>
    </cofactor>
</comment>
<dbReference type="InterPro" id="IPR015795">
    <property type="entry name" value="Pyrv_Knase_C"/>
</dbReference>
<dbReference type="InterPro" id="IPR001697">
    <property type="entry name" value="Pyr_Knase"/>
</dbReference>
<dbReference type="FunFam" id="3.40.1380.20:FF:000013">
    <property type="entry name" value="Pyruvate kinase"/>
    <property type="match status" value="1"/>
</dbReference>
<evidence type="ECO:0000256" key="2">
    <source>
        <dbReference type="ARBA" id="ARBA00001958"/>
    </source>
</evidence>
<comment type="cofactor">
    <cofactor evidence="1">
        <name>Mg(2+)</name>
        <dbReference type="ChEBI" id="CHEBI:18420"/>
    </cofactor>
</comment>
<dbReference type="SUPFAM" id="SSF52935">
    <property type="entry name" value="PK C-terminal domain-like"/>
    <property type="match status" value="1"/>
</dbReference>
<dbReference type="Gene3D" id="3.20.20.60">
    <property type="entry name" value="Phosphoenolpyruvate-binding domains"/>
    <property type="match status" value="1"/>
</dbReference>
<keyword evidence="15" id="KW-0630">Potassium</keyword>
<evidence type="ECO:0000256" key="9">
    <source>
        <dbReference type="ARBA" id="ARBA00022679"/>
    </source>
</evidence>
<comment type="caution">
    <text evidence="23">The sequence shown here is derived from an EMBL/GenBank/DDBJ whole genome shotgun (WGS) entry which is preliminary data.</text>
</comment>
<evidence type="ECO:0000313" key="24">
    <source>
        <dbReference type="Proteomes" id="UP000463051"/>
    </source>
</evidence>
<evidence type="ECO:0000256" key="19">
    <source>
        <dbReference type="NCBIfam" id="TIGR01064"/>
    </source>
</evidence>
<dbReference type="GO" id="GO:0005524">
    <property type="term" value="F:ATP binding"/>
    <property type="evidence" value="ECO:0007669"/>
    <property type="project" value="UniProtKB-KW"/>
</dbReference>
<evidence type="ECO:0000259" key="22">
    <source>
        <dbReference type="Pfam" id="PF02887"/>
    </source>
</evidence>
<keyword evidence="13" id="KW-0067">ATP-binding</keyword>
<name>A0A7X2H3P1_9BACL</name>
<keyword evidence="14 20" id="KW-0460">Magnesium</keyword>
<keyword evidence="16 20" id="KW-0324">Glycolysis</keyword>
<dbReference type="InterPro" id="IPR011037">
    <property type="entry name" value="Pyrv_Knase-like_insert_dom_sf"/>
</dbReference>
<evidence type="ECO:0000256" key="16">
    <source>
        <dbReference type="ARBA" id="ARBA00023152"/>
    </source>
</evidence>
<dbReference type="SUPFAM" id="SSF51621">
    <property type="entry name" value="Phosphoenolpyruvate/pyruvate domain"/>
    <property type="match status" value="1"/>
</dbReference>
<evidence type="ECO:0000256" key="5">
    <source>
        <dbReference type="ARBA" id="ARBA00008663"/>
    </source>
</evidence>
<evidence type="ECO:0000256" key="20">
    <source>
        <dbReference type="RuleBase" id="RU000504"/>
    </source>
</evidence>
<dbReference type="FunFam" id="2.40.33.10:FF:000001">
    <property type="entry name" value="Pyruvate kinase"/>
    <property type="match status" value="1"/>
</dbReference>
<dbReference type="InterPro" id="IPR015806">
    <property type="entry name" value="Pyrv_Knase_insert_dom_sf"/>
</dbReference>
<keyword evidence="11" id="KW-0547">Nucleotide-binding</keyword>
<dbReference type="NCBIfam" id="NF004978">
    <property type="entry name" value="PRK06354.1"/>
    <property type="match status" value="1"/>
</dbReference>
<dbReference type="FunFam" id="3.20.20.60:FF:000001">
    <property type="entry name" value="Pyruvate kinase"/>
    <property type="match status" value="1"/>
</dbReference>
<dbReference type="Pfam" id="PF02887">
    <property type="entry name" value="PK_C"/>
    <property type="match status" value="1"/>
</dbReference>
<dbReference type="Pfam" id="PF00224">
    <property type="entry name" value="PK"/>
    <property type="match status" value="1"/>
</dbReference>
<dbReference type="GO" id="GO:0016301">
    <property type="term" value="F:kinase activity"/>
    <property type="evidence" value="ECO:0007669"/>
    <property type="project" value="UniProtKB-KW"/>
</dbReference>
<dbReference type="NCBIfam" id="TIGR01064">
    <property type="entry name" value="pyruv_kin"/>
    <property type="match status" value="1"/>
</dbReference>
<reference evidence="23 24" key="1">
    <citation type="submission" date="2019-11" db="EMBL/GenBank/DDBJ databases">
        <title>Paenibacillus monticola sp. nov., a novel PGPR strain isolated from mountain sample in China.</title>
        <authorList>
            <person name="Zhao Q."/>
            <person name="Li H.-P."/>
            <person name="Zhang J.-L."/>
        </authorList>
    </citation>
    <scope>NUCLEOTIDE SEQUENCE [LARGE SCALE GENOMIC DNA]</scope>
    <source>
        <strain evidence="23 24">LC-T2</strain>
    </source>
</reference>
<evidence type="ECO:0000256" key="7">
    <source>
        <dbReference type="ARBA" id="ARBA00012142"/>
    </source>
</evidence>
<evidence type="ECO:0000256" key="6">
    <source>
        <dbReference type="ARBA" id="ARBA00011881"/>
    </source>
</evidence>
<dbReference type="UniPathway" id="UPA00109">
    <property type="reaction ID" value="UER00188"/>
</dbReference>
<keyword evidence="10" id="KW-0479">Metal-binding</keyword>
<dbReference type="InterPro" id="IPR018209">
    <property type="entry name" value="Pyrv_Knase_AS"/>
</dbReference>
<gene>
    <name evidence="23" type="primary">pyk</name>
    <name evidence="23" type="ORF">GJB61_08195</name>
</gene>
<evidence type="ECO:0000259" key="21">
    <source>
        <dbReference type="Pfam" id="PF00224"/>
    </source>
</evidence>
<feature type="domain" description="Pyruvate kinase barrel" evidence="21">
    <location>
        <begin position="1"/>
        <end position="323"/>
    </location>
</feature>
<proteinExistence type="inferred from homology"/>
<dbReference type="GO" id="GO:0006950">
    <property type="term" value="P:response to stress"/>
    <property type="evidence" value="ECO:0007669"/>
    <property type="project" value="UniProtKB-ARBA"/>
</dbReference>
<comment type="catalytic activity">
    <reaction evidence="18 20">
        <text>pyruvate + ATP = phosphoenolpyruvate + ADP + H(+)</text>
        <dbReference type="Rhea" id="RHEA:18157"/>
        <dbReference type="ChEBI" id="CHEBI:15361"/>
        <dbReference type="ChEBI" id="CHEBI:15378"/>
        <dbReference type="ChEBI" id="CHEBI:30616"/>
        <dbReference type="ChEBI" id="CHEBI:58702"/>
        <dbReference type="ChEBI" id="CHEBI:456216"/>
        <dbReference type="EC" id="2.7.1.40"/>
    </reaction>
</comment>
<organism evidence="23 24">
    <name type="scientific">Paenibacillus monticola</name>
    <dbReference type="NCBI Taxonomy" id="2666075"/>
    <lineage>
        <taxon>Bacteria</taxon>
        <taxon>Bacillati</taxon>
        <taxon>Bacillota</taxon>
        <taxon>Bacilli</taxon>
        <taxon>Bacillales</taxon>
        <taxon>Paenibacillaceae</taxon>
        <taxon>Paenibacillus</taxon>
    </lineage>
</organism>
<evidence type="ECO:0000256" key="10">
    <source>
        <dbReference type="ARBA" id="ARBA00022723"/>
    </source>
</evidence>
<comment type="pathway">
    <text evidence="3 20">Carbohydrate degradation; glycolysis; pyruvate from D-glyceraldehyde 3-phosphate: step 5/5.</text>
</comment>
<protein>
    <recommendedName>
        <fullName evidence="8 19">Pyruvate kinase</fullName>
        <ecNumber evidence="7 19">2.7.1.40</ecNumber>
    </recommendedName>
</protein>
<dbReference type="InterPro" id="IPR015793">
    <property type="entry name" value="Pyrv_Knase_brl"/>
</dbReference>
<evidence type="ECO:0000256" key="11">
    <source>
        <dbReference type="ARBA" id="ARBA00022741"/>
    </source>
</evidence>
<dbReference type="Proteomes" id="UP000463051">
    <property type="component" value="Unassembled WGS sequence"/>
</dbReference>
<evidence type="ECO:0000256" key="12">
    <source>
        <dbReference type="ARBA" id="ARBA00022777"/>
    </source>
</evidence>
<evidence type="ECO:0000256" key="4">
    <source>
        <dbReference type="ARBA" id="ARBA00006237"/>
    </source>
</evidence>
<dbReference type="Gene3D" id="2.40.33.10">
    <property type="entry name" value="PK beta-barrel domain-like"/>
    <property type="match status" value="1"/>
</dbReference>